<sequence length="176" mass="19197">MANFKAKLHKIKAFAFDVDGVFTDGQVLATETGDLLRSHNAKDGYAVRVAILKKFPVAIITGGSSESIALRFMQIGVPREDIYLKSIFKMPDFEHFINKYKLSPDEVLYMGDDIPDIGILKACGIAACPSDAVNEVKDVCHYISIQGGGKGCARDVIEQTLKVHGLWADSPEAYSG</sequence>
<evidence type="ECO:0000313" key="7">
    <source>
        <dbReference type="EMBL" id="MPL85232.1"/>
    </source>
</evidence>
<reference evidence="7" key="1">
    <citation type="submission" date="2019-08" db="EMBL/GenBank/DDBJ databases">
        <authorList>
            <person name="Kucharzyk K."/>
            <person name="Murdoch R.W."/>
            <person name="Higgins S."/>
            <person name="Loffler F."/>
        </authorList>
    </citation>
    <scope>NUCLEOTIDE SEQUENCE</scope>
</reference>
<keyword evidence="5 7" id="KW-0378">Hydrolase</keyword>
<evidence type="ECO:0000256" key="5">
    <source>
        <dbReference type="ARBA" id="ARBA00022801"/>
    </source>
</evidence>
<keyword evidence="6" id="KW-0460">Magnesium</keyword>
<dbReference type="PANTHER" id="PTHR21485">
    <property type="entry name" value="HAD SUPERFAMILY MEMBERS CMAS AND KDSC"/>
    <property type="match status" value="1"/>
</dbReference>
<comment type="similarity">
    <text evidence="2">Belongs to the KdsC family.</text>
</comment>
<evidence type="ECO:0000256" key="6">
    <source>
        <dbReference type="ARBA" id="ARBA00022842"/>
    </source>
</evidence>
<gene>
    <name evidence="7" type="primary">kdsC_8</name>
    <name evidence="7" type="ORF">SDC9_31200</name>
</gene>
<dbReference type="AlphaFoldDB" id="A0A644V2Z2"/>
<evidence type="ECO:0000256" key="2">
    <source>
        <dbReference type="ARBA" id="ARBA00005893"/>
    </source>
</evidence>
<dbReference type="GO" id="GO:0019143">
    <property type="term" value="F:3-deoxy-manno-octulosonate-8-phosphatase activity"/>
    <property type="evidence" value="ECO:0007669"/>
    <property type="project" value="UniProtKB-EC"/>
</dbReference>
<comment type="caution">
    <text evidence="7">The sequence shown here is derived from an EMBL/GenBank/DDBJ whole genome shotgun (WGS) entry which is preliminary data.</text>
</comment>
<dbReference type="SFLD" id="SFLDG01138">
    <property type="entry name" value="C1.6.2:_Deoxy-d-mannose-octulo"/>
    <property type="match status" value="1"/>
</dbReference>
<dbReference type="InterPro" id="IPR036412">
    <property type="entry name" value="HAD-like_sf"/>
</dbReference>
<name>A0A644V2Z2_9ZZZZ</name>
<dbReference type="Pfam" id="PF08282">
    <property type="entry name" value="Hydrolase_3"/>
    <property type="match status" value="1"/>
</dbReference>
<dbReference type="SFLD" id="SFLDS00003">
    <property type="entry name" value="Haloacid_Dehalogenase"/>
    <property type="match status" value="1"/>
</dbReference>
<protein>
    <submittedName>
        <fullName evidence="7">3-deoxy-D-manno-octulosonate 8-phosphate phosphatase KdsC</fullName>
        <ecNumber evidence="7">3.1.3.45</ecNumber>
    </submittedName>
</protein>
<dbReference type="InterPro" id="IPR050793">
    <property type="entry name" value="CMP-NeuNAc_synthase"/>
</dbReference>
<dbReference type="GO" id="GO:0008781">
    <property type="term" value="F:N-acylneuraminate cytidylyltransferase activity"/>
    <property type="evidence" value="ECO:0007669"/>
    <property type="project" value="TreeGrafter"/>
</dbReference>
<dbReference type="EC" id="3.1.3.45" evidence="7"/>
<proteinExistence type="inferred from homology"/>
<dbReference type="EMBL" id="VSSQ01000202">
    <property type="protein sequence ID" value="MPL85232.1"/>
    <property type="molecule type" value="Genomic_DNA"/>
</dbReference>
<organism evidence="7">
    <name type="scientific">bioreactor metagenome</name>
    <dbReference type="NCBI Taxonomy" id="1076179"/>
    <lineage>
        <taxon>unclassified sequences</taxon>
        <taxon>metagenomes</taxon>
        <taxon>ecological metagenomes</taxon>
    </lineage>
</organism>
<evidence type="ECO:0000256" key="1">
    <source>
        <dbReference type="ARBA" id="ARBA00001946"/>
    </source>
</evidence>
<dbReference type="SUPFAM" id="SSF56784">
    <property type="entry name" value="HAD-like"/>
    <property type="match status" value="1"/>
</dbReference>
<dbReference type="Gene3D" id="3.40.50.1000">
    <property type="entry name" value="HAD superfamily/HAD-like"/>
    <property type="match status" value="1"/>
</dbReference>
<dbReference type="InterPro" id="IPR010023">
    <property type="entry name" value="KdsC_fam"/>
</dbReference>
<accession>A0A644V2Z2</accession>
<evidence type="ECO:0000256" key="4">
    <source>
        <dbReference type="ARBA" id="ARBA00022723"/>
    </source>
</evidence>
<dbReference type="GO" id="GO:0046872">
    <property type="term" value="F:metal ion binding"/>
    <property type="evidence" value="ECO:0007669"/>
    <property type="project" value="UniProtKB-KW"/>
</dbReference>
<keyword evidence="4" id="KW-0479">Metal-binding</keyword>
<comment type="subunit">
    <text evidence="3">Homotetramer.</text>
</comment>
<dbReference type="InterPro" id="IPR023214">
    <property type="entry name" value="HAD_sf"/>
</dbReference>
<dbReference type="PANTHER" id="PTHR21485:SF3">
    <property type="entry name" value="N-ACYLNEURAMINATE CYTIDYLYLTRANSFERASE"/>
    <property type="match status" value="1"/>
</dbReference>
<dbReference type="SFLD" id="SFLDG01136">
    <property type="entry name" value="C1.6:_Phosphoserine_Phosphatas"/>
    <property type="match status" value="1"/>
</dbReference>
<evidence type="ECO:0000256" key="3">
    <source>
        <dbReference type="ARBA" id="ARBA00011881"/>
    </source>
</evidence>
<dbReference type="PIRSF" id="PIRSF006118">
    <property type="entry name" value="KDO8-P_Ptase"/>
    <property type="match status" value="1"/>
</dbReference>
<comment type="cofactor">
    <cofactor evidence="1">
        <name>Mg(2+)</name>
        <dbReference type="ChEBI" id="CHEBI:18420"/>
    </cofactor>
</comment>